<dbReference type="OrthoDB" id="6055628at2759"/>
<feature type="domain" description="Apple" evidence="3">
    <location>
        <begin position="162"/>
        <end position="247"/>
    </location>
</feature>
<dbReference type="PROSITE" id="PS50041">
    <property type="entry name" value="C_TYPE_LECTIN_2"/>
    <property type="match status" value="1"/>
</dbReference>
<keyword evidence="5" id="KW-1185">Reference proteome</keyword>
<protein>
    <submittedName>
        <fullName evidence="4">Uncharacterized protein</fullName>
    </submittedName>
</protein>
<feature type="domain" description="C-type lectin" evidence="2">
    <location>
        <begin position="256"/>
        <end position="369"/>
    </location>
</feature>
<evidence type="ECO:0000313" key="4">
    <source>
        <dbReference type="EMBL" id="CAG2224401.1"/>
    </source>
</evidence>
<dbReference type="Proteomes" id="UP000683360">
    <property type="component" value="Unassembled WGS sequence"/>
</dbReference>
<keyword evidence="1" id="KW-0732">Signal</keyword>
<dbReference type="CDD" id="cd00037">
    <property type="entry name" value="CLECT"/>
    <property type="match status" value="1"/>
</dbReference>
<dbReference type="SMART" id="SM00034">
    <property type="entry name" value="CLECT"/>
    <property type="match status" value="1"/>
</dbReference>
<organism evidence="4 5">
    <name type="scientific">Mytilus edulis</name>
    <name type="common">Blue mussel</name>
    <dbReference type="NCBI Taxonomy" id="6550"/>
    <lineage>
        <taxon>Eukaryota</taxon>
        <taxon>Metazoa</taxon>
        <taxon>Spiralia</taxon>
        <taxon>Lophotrochozoa</taxon>
        <taxon>Mollusca</taxon>
        <taxon>Bivalvia</taxon>
        <taxon>Autobranchia</taxon>
        <taxon>Pteriomorphia</taxon>
        <taxon>Mytilida</taxon>
        <taxon>Mytiloidea</taxon>
        <taxon>Mytilidae</taxon>
        <taxon>Mytilinae</taxon>
        <taxon>Mytilus</taxon>
    </lineage>
</organism>
<feature type="chain" id="PRO_5035802097" evidence="1">
    <location>
        <begin position="20"/>
        <end position="373"/>
    </location>
</feature>
<sequence>MIVLKIIVLVNVILLHGSALNVEFTFVPAATENHLEQTIYNVITPSLLSDCAVQCLQDFMNICSRFLWESVTERCMLQSDNVTSDLSSQIIDRGRSTLYLYSHHGCKNIGHWVGLYNDTWVTGELFTNIYDIPNDSIRLSTNDKCGRVRTHTQYKIFGSLSCSTRKPFVSATEIYLENTIYNVITPSLLSDCAVQCLQDAINICSRFLWESGTEKCMLQSDNVTSDISSQLINRGRSTLYFYKHHGCTIGYDYDRQTQTCIKMVLDYMNWNAARETCKEDGADLISISSLEKWHFVVNYCGNRCKHRGHWIGLYNTTWVTGEPFRNTYDILNNRIEVNTDDTCGRMRIYWQYNIFESQGCHKEKPFVCEIQVT</sequence>
<evidence type="ECO:0000313" key="5">
    <source>
        <dbReference type="Proteomes" id="UP000683360"/>
    </source>
</evidence>
<accession>A0A8S3SRX3</accession>
<dbReference type="AlphaFoldDB" id="A0A8S3SRX3"/>
<feature type="signal peptide" evidence="1">
    <location>
        <begin position="1"/>
        <end position="19"/>
    </location>
</feature>
<gene>
    <name evidence="4" type="ORF">MEDL_37592</name>
</gene>
<evidence type="ECO:0000259" key="2">
    <source>
        <dbReference type="PROSITE" id="PS50041"/>
    </source>
</evidence>
<dbReference type="PROSITE" id="PS50948">
    <property type="entry name" value="PAN"/>
    <property type="match status" value="1"/>
</dbReference>
<dbReference type="SUPFAM" id="SSF56436">
    <property type="entry name" value="C-type lectin-like"/>
    <property type="match status" value="1"/>
</dbReference>
<reference evidence="4" key="1">
    <citation type="submission" date="2021-03" db="EMBL/GenBank/DDBJ databases">
        <authorList>
            <person name="Bekaert M."/>
        </authorList>
    </citation>
    <scope>NUCLEOTIDE SEQUENCE</scope>
</reference>
<dbReference type="InterPro" id="IPR003609">
    <property type="entry name" value="Pan_app"/>
</dbReference>
<dbReference type="Gene3D" id="3.10.100.10">
    <property type="entry name" value="Mannose-Binding Protein A, subunit A"/>
    <property type="match status" value="1"/>
</dbReference>
<proteinExistence type="predicted"/>
<name>A0A8S3SRX3_MYTED</name>
<evidence type="ECO:0000259" key="3">
    <source>
        <dbReference type="PROSITE" id="PS50948"/>
    </source>
</evidence>
<dbReference type="EMBL" id="CAJPWZ010001804">
    <property type="protein sequence ID" value="CAG2224401.1"/>
    <property type="molecule type" value="Genomic_DNA"/>
</dbReference>
<evidence type="ECO:0000256" key="1">
    <source>
        <dbReference type="SAM" id="SignalP"/>
    </source>
</evidence>
<dbReference type="InterPro" id="IPR016187">
    <property type="entry name" value="CTDL_fold"/>
</dbReference>
<dbReference type="InterPro" id="IPR016186">
    <property type="entry name" value="C-type_lectin-like/link_sf"/>
</dbReference>
<dbReference type="Pfam" id="PF00059">
    <property type="entry name" value="Lectin_C"/>
    <property type="match status" value="1"/>
</dbReference>
<comment type="caution">
    <text evidence="4">The sequence shown here is derived from an EMBL/GenBank/DDBJ whole genome shotgun (WGS) entry which is preliminary data.</text>
</comment>
<dbReference type="InterPro" id="IPR001304">
    <property type="entry name" value="C-type_lectin-like"/>
</dbReference>